<keyword evidence="5 6" id="KW-0411">Iron-sulfur</keyword>
<feature type="domain" description="Radical SAM core" evidence="8">
    <location>
        <begin position="365"/>
        <end position="644"/>
    </location>
</feature>
<evidence type="ECO:0000259" key="8">
    <source>
        <dbReference type="PROSITE" id="PS51918"/>
    </source>
</evidence>
<evidence type="ECO:0000256" key="1">
    <source>
        <dbReference type="ARBA" id="ARBA00022485"/>
    </source>
</evidence>
<dbReference type="Gene3D" id="3.80.30.20">
    <property type="entry name" value="tm_1862 like domain"/>
    <property type="match status" value="1"/>
</dbReference>
<dbReference type="PANTHER" id="PTHR32331:SF0">
    <property type="entry name" value="UPF0313 PROTEIN YGIQ"/>
    <property type="match status" value="1"/>
</dbReference>
<keyword evidence="3 6" id="KW-0479">Metal-binding</keyword>
<sequence length="782" mass="88385">MHNVTPINQYPKFWAECYGTAPFLPTSRKEMEQLGWDSCDIIIVTGDAYVDHPSFGMAIIGRLLESQGFRVGIIAQPKWDNKDAFMKLGKPNLFFGITAGNMDSMINRYTSDKKLRHDDAYTPNNEGGKRPDRAVLVYSQRCREAFKDTPIVLGGIEASLRRLAHYDYWSDKVRRSVLFDAKGDILLFGNAERALVEVAHRLANGEDVKTMTNIRGTAVNLPAEPEGFKIIDSSRIEKPSQAVFVPQNPYETEEQCESNKADAKEDKPQVITVRPSRHDAKTTAVRLPPFEKLNNDRILYAHASRVMHLETNPYSGRALIQRHGDRELWVNQAPIPLTTEEMDFVFDLPFARVPHPMYGKAKIPAYDMIKTSVNIMRGCFGGCSFCSITEHEGRIIQNRSKESILNELEEIRDKVPGFTGTISDLGGPTANMYRLGCSVPKAEATCRRPSCVFPKICEKLNTDHKHTIDLYREARKVKGVKKVLIASGVRYDLAIESPEYVRELVTHHVGGYLKIAPEHTEKGPLDLMMKPGMGTYDRFKSMFEKYSQEAGKKQYLIPYFISAHPGTEDEDMLNLALWLKKNNFECDQVQNFYPSPMCNATSMYYSETNPLKRVKYKKREDVPVAKGERQRRLHKALLRYHDPKNWKLIREALINMGKKHLIGDKPNCLVPEEDLDAQTPAERRQTGRHGAKRFATKHTKGQFDGDPRTSNNNHRNGNSNRNGNAHSEKPTSSGKKNGVRNGYSNGKPNNNGKPSNNGKPNGNKPSANKPSGSGPKRKPKHR</sequence>
<dbReference type="PROSITE" id="PS51918">
    <property type="entry name" value="RADICAL_SAM"/>
    <property type="match status" value="1"/>
</dbReference>
<accession>A0A510UDU7</accession>
<proteinExistence type="inferred from homology"/>
<evidence type="ECO:0000313" key="10">
    <source>
        <dbReference type="Proteomes" id="UP000321787"/>
    </source>
</evidence>
<evidence type="ECO:0000256" key="6">
    <source>
        <dbReference type="HAMAP-Rule" id="MF_01251"/>
    </source>
</evidence>
<dbReference type="HAMAP" id="MF_01251">
    <property type="entry name" value="UPF0313"/>
    <property type="match status" value="1"/>
</dbReference>
<evidence type="ECO:0000256" key="5">
    <source>
        <dbReference type="ARBA" id="ARBA00023014"/>
    </source>
</evidence>
<dbReference type="Proteomes" id="UP000321787">
    <property type="component" value="Unassembled WGS sequence"/>
</dbReference>
<feature type="compositionally biased region" description="Low complexity" evidence="7">
    <location>
        <begin position="741"/>
        <end position="774"/>
    </location>
</feature>
<dbReference type="Pfam" id="PF04055">
    <property type="entry name" value="Radical_SAM"/>
    <property type="match status" value="1"/>
</dbReference>
<dbReference type="RefSeq" id="WP_146861998.1">
    <property type="nucleotide sequence ID" value="NZ_BJTZ01000003.1"/>
</dbReference>
<dbReference type="PANTHER" id="PTHR32331">
    <property type="entry name" value="UPF0313 PROTEIN YGIQ"/>
    <property type="match status" value="1"/>
</dbReference>
<dbReference type="SMART" id="SM00729">
    <property type="entry name" value="Elp3"/>
    <property type="match status" value="1"/>
</dbReference>
<feature type="region of interest" description="Disordered" evidence="7">
    <location>
        <begin position="678"/>
        <end position="782"/>
    </location>
</feature>
<dbReference type="SFLD" id="SFLDS00029">
    <property type="entry name" value="Radical_SAM"/>
    <property type="match status" value="1"/>
</dbReference>
<dbReference type="EMBL" id="BJTZ01000003">
    <property type="protein sequence ID" value="GEK12736.1"/>
    <property type="molecule type" value="Genomic_DNA"/>
</dbReference>
<dbReference type="InterPro" id="IPR007197">
    <property type="entry name" value="rSAM"/>
</dbReference>
<dbReference type="Pfam" id="PF08497">
    <property type="entry name" value="Radical_SAM_N"/>
    <property type="match status" value="1"/>
</dbReference>
<keyword evidence="4 6" id="KW-0408">Iron</keyword>
<dbReference type="InterPro" id="IPR024560">
    <property type="entry name" value="UPF0313_C"/>
</dbReference>
<evidence type="ECO:0000256" key="3">
    <source>
        <dbReference type="ARBA" id="ARBA00022723"/>
    </source>
</evidence>
<comment type="cofactor">
    <cofactor evidence="6">
        <name>[4Fe-4S] cluster</name>
        <dbReference type="ChEBI" id="CHEBI:49883"/>
    </cofactor>
    <text evidence="6">Binds 1 [4Fe-4S] cluster. The cluster is coordinated with 3 cysteines and an exchangeable S-adenosyl-L-methionine.</text>
</comment>
<dbReference type="InterPro" id="IPR013704">
    <property type="entry name" value="UPF0313_N"/>
</dbReference>
<dbReference type="GO" id="GO:0051539">
    <property type="term" value="F:4 iron, 4 sulfur cluster binding"/>
    <property type="evidence" value="ECO:0007669"/>
    <property type="project" value="UniProtKB-KW"/>
</dbReference>
<dbReference type="InterPro" id="IPR006638">
    <property type="entry name" value="Elp3/MiaA/NifB-like_rSAM"/>
</dbReference>
<feature type="binding site" evidence="6">
    <location>
        <position position="383"/>
    </location>
    <ligand>
        <name>[4Fe-4S] cluster</name>
        <dbReference type="ChEBI" id="CHEBI:49883"/>
        <note>4Fe-4S-S-AdoMet</note>
    </ligand>
</feature>
<dbReference type="Pfam" id="PF11842">
    <property type="entry name" value="DUF3362"/>
    <property type="match status" value="1"/>
</dbReference>
<dbReference type="InterPro" id="IPR022946">
    <property type="entry name" value="UPF0313"/>
</dbReference>
<feature type="compositionally biased region" description="Low complexity" evidence="7">
    <location>
        <begin position="710"/>
        <end position="724"/>
    </location>
</feature>
<organism evidence="9 10">
    <name type="scientific">Aliivibrio fischeri</name>
    <name type="common">Vibrio fischeri</name>
    <dbReference type="NCBI Taxonomy" id="668"/>
    <lineage>
        <taxon>Bacteria</taxon>
        <taxon>Pseudomonadati</taxon>
        <taxon>Pseudomonadota</taxon>
        <taxon>Gammaproteobacteria</taxon>
        <taxon>Vibrionales</taxon>
        <taxon>Vibrionaceae</taxon>
        <taxon>Aliivibrio</taxon>
    </lineage>
</organism>
<gene>
    <name evidence="9" type="primary">ygiQ</name>
    <name evidence="9" type="ORF">AFI02nite_07720</name>
</gene>
<dbReference type="SFLD" id="SFLDG01069">
    <property type="entry name" value="UPF0313"/>
    <property type="match status" value="1"/>
</dbReference>
<keyword evidence="1 6" id="KW-0004">4Fe-4S</keyword>
<comment type="caution">
    <text evidence="9">The sequence shown here is derived from an EMBL/GenBank/DDBJ whole genome shotgun (WGS) entry which is preliminary data.</text>
</comment>
<dbReference type="NCBIfam" id="TIGR03904">
    <property type="entry name" value="SAM_YgiQ"/>
    <property type="match status" value="1"/>
</dbReference>
<dbReference type="PROSITE" id="PS01278">
    <property type="entry name" value="MTTASE_RADICAL"/>
    <property type="match status" value="1"/>
</dbReference>
<dbReference type="InterPro" id="IPR020612">
    <property type="entry name" value="Methylthiotransferase_CS"/>
</dbReference>
<keyword evidence="2 6" id="KW-0949">S-adenosyl-L-methionine</keyword>
<dbReference type="SFLD" id="SFLDG01082">
    <property type="entry name" value="B12-binding_domain_containing"/>
    <property type="match status" value="1"/>
</dbReference>
<feature type="compositionally biased region" description="Basic residues" evidence="7">
    <location>
        <begin position="686"/>
        <end position="700"/>
    </location>
</feature>
<evidence type="ECO:0000256" key="4">
    <source>
        <dbReference type="ARBA" id="ARBA00023004"/>
    </source>
</evidence>
<evidence type="ECO:0000256" key="2">
    <source>
        <dbReference type="ARBA" id="ARBA00022691"/>
    </source>
</evidence>
<dbReference type="InterPro" id="IPR058240">
    <property type="entry name" value="rSAM_sf"/>
</dbReference>
<feature type="binding site" evidence="6">
    <location>
        <position position="386"/>
    </location>
    <ligand>
        <name>[4Fe-4S] cluster</name>
        <dbReference type="ChEBI" id="CHEBI:49883"/>
        <note>4Fe-4S-S-AdoMet</note>
    </ligand>
</feature>
<evidence type="ECO:0000313" key="9">
    <source>
        <dbReference type="EMBL" id="GEK12736.1"/>
    </source>
</evidence>
<dbReference type="GO" id="GO:0003824">
    <property type="term" value="F:catalytic activity"/>
    <property type="evidence" value="ECO:0007669"/>
    <property type="project" value="InterPro"/>
</dbReference>
<protein>
    <submittedName>
        <fullName evidence="9">UPF0313 protein</fullName>
    </submittedName>
</protein>
<feature type="binding site" evidence="6">
    <location>
        <position position="379"/>
    </location>
    <ligand>
        <name>[4Fe-4S] cluster</name>
        <dbReference type="ChEBI" id="CHEBI:49883"/>
        <note>4Fe-4S-S-AdoMet</note>
    </ligand>
</feature>
<reference evidence="9 10" key="1">
    <citation type="submission" date="2019-07" db="EMBL/GenBank/DDBJ databases">
        <title>Whole genome shotgun sequence of Aliivibrio fischeri NBRC 101058.</title>
        <authorList>
            <person name="Hosoyama A."/>
            <person name="Uohara A."/>
            <person name="Ohji S."/>
            <person name="Ichikawa N."/>
        </authorList>
    </citation>
    <scope>NUCLEOTIDE SEQUENCE [LARGE SCALE GENOMIC DNA]</scope>
    <source>
        <strain evidence="9 10">NBRC 101058</strain>
    </source>
</reference>
<dbReference type="AlphaFoldDB" id="A0A510UDU7"/>
<dbReference type="InterPro" id="IPR023404">
    <property type="entry name" value="rSAM_horseshoe"/>
</dbReference>
<evidence type="ECO:0000256" key="7">
    <source>
        <dbReference type="SAM" id="MobiDB-lite"/>
    </source>
</evidence>
<dbReference type="SUPFAM" id="SSF102114">
    <property type="entry name" value="Radical SAM enzymes"/>
    <property type="match status" value="1"/>
</dbReference>
<dbReference type="GO" id="GO:0005506">
    <property type="term" value="F:iron ion binding"/>
    <property type="evidence" value="ECO:0007669"/>
    <property type="project" value="UniProtKB-UniRule"/>
</dbReference>
<name>A0A510UDU7_ALIFS</name>
<comment type="similarity">
    <text evidence="6">Belongs to the UPF0313 family.</text>
</comment>